<keyword evidence="1" id="KW-0449">Lipoprotein</keyword>
<dbReference type="Proteomes" id="UP000006394">
    <property type="component" value="Chromosome"/>
</dbReference>
<dbReference type="HOGENOM" id="CLU_130882_0_0_10"/>
<dbReference type="RefSeq" id="WP_011964477.1">
    <property type="nucleotide sequence ID" value="NC_009613.3"/>
</dbReference>
<dbReference type="OrthoDB" id="1446480at2"/>
<dbReference type="EMBL" id="AM398681">
    <property type="protein sequence ID" value="CAL44443.1"/>
    <property type="molecule type" value="Genomic_DNA"/>
</dbReference>
<evidence type="ECO:0000313" key="1">
    <source>
        <dbReference type="EMBL" id="CAL44443.1"/>
    </source>
</evidence>
<reference evidence="1 2" key="1">
    <citation type="journal article" date="2007" name="Nat. Biotechnol.">
        <title>Complete genome sequence of the fish pathogen Flavobacterium psychrophilum.</title>
        <authorList>
            <person name="Duchaud E."/>
            <person name="Boussaha M."/>
            <person name="Loux V."/>
            <person name="Bernardet J.F."/>
            <person name="Michel C."/>
            <person name="Kerouault B."/>
            <person name="Mondot S."/>
            <person name="Nicolas P."/>
            <person name="Bossy R."/>
            <person name="Caron C."/>
            <person name="Bessieres P."/>
            <person name="Gibrat J.F."/>
            <person name="Claverol S."/>
            <person name="Dumetz F."/>
            <person name="Le Henaff M."/>
            <person name="Benmansour A."/>
        </authorList>
    </citation>
    <scope>NUCLEOTIDE SEQUENCE [LARGE SCALE GENOMIC DNA]</scope>
    <source>
        <strain evidence="2">ATCC 49511 / DSM 21280 / CIP 103535 / JIP02/86</strain>
    </source>
</reference>
<dbReference type="AlphaFoldDB" id="A6H269"/>
<dbReference type="STRING" id="402612.FP2388"/>
<gene>
    <name evidence="1" type="ordered locus">FP2388</name>
</gene>
<protein>
    <submittedName>
        <fullName evidence="1">Probable lipoprotein</fullName>
    </submittedName>
</protein>
<name>A6H269_FLAPJ</name>
<sequence>MKTIALVFLSLLLTKSCQPKKESGLSQQTKETIDNNATPEVEKPEMTNNKVQTGTKAEYEAFSRGFFSKITFENNQLTIASDRNNPEKITIIVLTKNDISDLSNLIKAVNLDQLPSLKSPSEARMYDGAAHANLTITSGGTVYTGAGFDAGKPPVEIEKLVSKLVSYSEKK</sequence>
<dbReference type="EnsemblBacteria" id="CAL44443">
    <property type="protein sequence ID" value="CAL44443"/>
    <property type="gene ID" value="FP2388"/>
</dbReference>
<accession>A6H269</accession>
<keyword evidence="2" id="KW-1185">Reference proteome</keyword>
<dbReference type="PATRIC" id="fig|402612.5.peg.2445"/>
<organism evidence="1 2">
    <name type="scientific">Flavobacterium psychrophilum (strain ATCC 49511 / DSM 21280 / CIP 103535 / JIP02/86)</name>
    <dbReference type="NCBI Taxonomy" id="402612"/>
    <lineage>
        <taxon>Bacteria</taxon>
        <taxon>Pseudomonadati</taxon>
        <taxon>Bacteroidota</taxon>
        <taxon>Flavobacteriia</taxon>
        <taxon>Flavobacteriales</taxon>
        <taxon>Flavobacteriaceae</taxon>
        <taxon>Flavobacterium</taxon>
    </lineage>
</organism>
<evidence type="ECO:0000313" key="2">
    <source>
        <dbReference type="Proteomes" id="UP000006394"/>
    </source>
</evidence>
<dbReference type="KEGG" id="fps:FP2388"/>
<dbReference type="GeneID" id="66553496"/>
<proteinExistence type="predicted"/>
<dbReference type="eggNOG" id="COG3187">
    <property type="taxonomic scope" value="Bacteria"/>
</dbReference>